<evidence type="ECO:0000256" key="7">
    <source>
        <dbReference type="ARBA" id="ARBA00023136"/>
    </source>
</evidence>
<evidence type="ECO:0000313" key="9">
    <source>
        <dbReference type="EMBL" id="KAK1320999.1"/>
    </source>
</evidence>
<proteinExistence type="inferred from homology"/>
<reference evidence="9" key="2">
    <citation type="submission" date="2023-06" db="EMBL/GenBank/DDBJ databases">
        <authorList>
            <person name="Ma L."/>
            <person name="Liu K.-W."/>
            <person name="Li Z."/>
            <person name="Hsiao Y.-Y."/>
            <person name="Qi Y."/>
            <person name="Fu T."/>
            <person name="Tang G."/>
            <person name="Zhang D."/>
            <person name="Sun W.-H."/>
            <person name="Liu D.-K."/>
            <person name="Li Y."/>
            <person name="Chen G.-Z."/>
            <person name="Liu X.-D."/>
            <person name="Liao X.-Y."/>
            <person name="Jiang Y.-T."/>
            <person name="Yu X."/>
            <person name="Hao Y."/>
            <person name="Huang J."/>
            <person name="Zhao X.-W."/>
            <person name="Ke S."/>
            <person name="Chen Y.-Y."/>
            <person name="Wu W.-L."/>
            <person name="Hsu J.-L."/>
            <person name="Lin Y.-F."/>
            <person name="Huang M.-D."/>
            <person name="Li C.-Y."/>
            <person name="Huang L."/>
            <person name="Wang Z.-W."/>
            <person name="Zhao X."/>
            <person name="Zhong W.-Y."/>
            <person name="Peng D.-H."/>
            <person name="Ahmad S."/>
            <person name="Lan S."/>
            <person name="Zhang J.-S."/>
            <person name="Tsai W.-C."/>
            <person name="Van De Peer Y."/>
            <person name="Liu Z.-J."/>
        </authorList>
    </citation>
    <scope>NUCLEOTIDE SEQUENCE</scope>
    <source>
        <strain evidence="9">CP</strain>
        <tissue evidence="9">Leaves</tissue>
    </source>
</reference>
<sequence length="160" mass="18181">MARRISRVPKEMLNNKSPSKIKESIENRRKVDNVELRTDSADYRTELLSPPPGGEPIINSVDQQWRLNVNDFQIPQRPKDPSLASRVFLKTRNELKQLAKNERAAIHISNMANLVLFVAKVYASTESRSLAVITSTLDSLLDLLSGFILWFIAHAMKKPN</sequence>
<dbReference type="GO" id="GO:0008324">
    <property type="term" value="F:monoatomic cation transmembrane transporter activity"/>
    <property type="evidence" value="ECO:0007669"/>
    <property type="project" value="TreeGrafter"/>
</dbReference>
<dbReference type="Proteomes" id="UP001180020">
    <property type="component" value="Unassembled WGS sequence"/>
</dbReference>
<evidence type="ECO:0000256" key="8">
    <source>
        <dbReference type="SAM" id="Phobius"/>
    </source>
</evidence>
<keyword evidence="4" id="KW-0813">Transport</keyword>
<dbReference type="PANTHER" id="PTHR43840">
    <property type="entry name" value="MITOCHONDRIAL METAL TRANSPORTER 1-RELATED"/>
    <property type="match status" value="1"/>
</dbReference>
<reference evidence="9" key="1">
    <citation type="journal article" date="2023" name="Nat. Commun.">
        <title>Diploid and tetraploid genomes of Acorus and the evolution of monocots.</title>
        <authorList>
            <person name="Ma L."/>
            <person name="Liu K.W."/>
            <person name="Li Z."/>
            <person name="Hsiao Y.Y."/>
            <person name="Qi Y."/>
            <person name="Fu T."/>
            <person name="Tang G.D."/>
            <person name="Zhang D."/>
            <person name="Sun W.H."/>
            <person name="Liu D.K."/>
            <person name="Li Y."/>
            <person name="Chen G.Z."/>
            <person name="Liu X.D."/>
            <person name="Liao X.Y."/>
            <person name="Jiang Y.T."/>
            <person name="Yu X."/>
            <person name="Hao Y."/>
            <person name="Huang J."/>
            <person name="Zhao X.W."/>
            <person name="Ke S."/>
            <person name="Chen Y.Y."/>
            <person name="Wu W.L."/>
            <person name="Hsu J.L."/>
            <person name="Lin Y.F."/>
            <person name="Huang M.D."/>
            <person name="Li C.Y."/>
            <person name="Huang L."/>
            <person name="Wang Z.W."/>
            <person name="Zhao X."/>
            <person name="Zhong W.Y."/>
            <person name="Peng D.H."/>
            <person name="Ahmad S."/>
            <person name="Lan S."/>
            <person name="Zhang J.S."/>
            <person name="Tsai W.C."/>
            <person name="Van de Peer Y."/>
            <person name="Liu Z.J."/>
        </authorList>
    </citation>
    <scope>NUCLEOTIDE SEQUENCE</scope>
    <source>
        <strain evidence="9">CP</strain>
    </source>
</reference>
<evidence type="ECO:0000313" key="10">
    <source>
        <dbReference type="Proteomes" id="UP001180020"/>
    </source>
</evidence>
<keyword evidence="5 8" id="KW-0812">Transmembrane</keyword>
<organism evidence="9 10">
    <name type="scientific">Acorus calamus</name>
    <name type="common">Sweet flag</name>
    <dbReference type="NCBI Taxonomy" id="4465"/>
    <lineage>
        <taxon>Eukaryota</taxon>
        <taxon>Viridiplantae</taxon>
        <taxon>Streptophyta</taxon>
        <taxon>Embryophyta</taxon>
        <taxon>Tracheophyta</taxon>
        <taxon>Spermatophyta</taxon>
        <taxon>Magnoliopsida</taxon>
        <taxon>Liliopsida</taxon>
        <taxon>Acoraceae</taxon>
        <taxon>Acorus</taxon>
    </lineage>
</organism>
<dbReference type="EMBL" id="JAUJYO010000003">
    <property type="protein sequence ID" value="KAK1320999.1"/>
    <property type="molecule type" value="Genomic_DNA"/>
</dbReference>
<dbReference type="Gene3D" id="1.20.1510.10">
    <property type="entry name" value="Cation efflux protein transmembrane domain"/>
    <property type="match status" value="1"/>
</dbReference>
<evidence type="ECO:0000256" key="4">
    <source>
        <dbReference type="ARBA" id="ARBA00022448"/>
    </source>
</evidence>
<evidence type="ECO:0000256" key="3">
    <source>
        <dbReference type="ARBA" id="ARBA00008873"/>
    </source>
</evidence>
<gene>
    <name evidence="9" type="primary">MTP10</name>
    <name evidence="9" type="ORF">QJS10_CPA03g00511</name>
</gene>
<evidence type="ECO:0000256" key="6">
    <source>
        <dbReference type="ARBA" id="ARBA00022989"/>
    </source>
</evidence>
<keyword evidence="10" id="KW-1185">Reference proteome</keyword>
<evidence type="ECO:0000256" key="2">
    <source>
        <dbReference type="ARBA" id="ARBA00004141"/>
    </source>
</evidence>
<dbReference type="SUPFAM" id="SSF161111">
    <property type="entry name" value="Cation efflux protein transmembrane domain-like"/>
    <property type="match status" value="1"/>
</dbReference>
<comment type="caution">
    <text evidence="9">The sequence shown here is derived from an EMBL/GenBank/DDBJ whole genome shotgun (WGS) entry which is preliminary data.</text>
</comment>
<evidence type="ECO:0000256" key="1">
    <source>
        <dbReference type="ARBA" id="ARBA00003168"/>
    </source>
</evidence>
<name>A0AAV9F738_ACOCL</name>
<keyword evidence="7 8" id="KW-0472">Membrane</keyword>
<accession>A0AAV9F738</accession>
<comment type="subcellular location">
    <subcellularLocation>
        <location evidence="2">Membrane</location>
        <topology evidence="2">Multi-pass membrane protein</topology>
    </subcellularLocation>
</comment>
<evidence type="ECO:0000256" key="5">
    <source>
        <dbReference type="ARBA" id="ARBA00022692"/>
    </source>
</evidence>
<keyword evidence="6 8" id="KW-1133">Transmembrane helix</keyword>
<comment type="function">
    <text evidence="1">Involved in sequestration of excess metal in the cytoplasm into vacuoles to maintain metal homeostasis.</text>
</comment>
<feature type="transmembrane region" description="Helical" evidence="8">
    <location>
        <begin position="129"/>
        <end position="153"/>
    </location>
</feature>
<dbReference type="GO" id="GO:0016020">
    <property type="term" value="C:membrane"/>
    <property type="evidence" value="ECO:0007669"/>
    <property type="project" value="UniProtKB-SubCell"/>
</dbReference>
<dbReference type="AlphaFoldDB" id="A0AAV9F738"/>
<protein>
    <submittedName>
        <fullName evidence="9">Metal tolerance protein 10</fullName>
    </submittedName>
</protein>
<dbReference type="PANTHER" id="PTHR43840:SF2">
    <property type="entry name" value="METAL TOLERANCE PROTEIN 9"/>
    <property type="match status" value="1"/>
</dbReference>
<dbReference type="InterPro" id="IPR050291">
    <property type="entry name" value="CDF_Transporter"/>
</dbReference>
<comment type="similarity">
    <text evidence="3">Belongs to the cation diffusion facilitator (CDF) transporter (TC 2.A.4) family. SLC30A subfamily.</text>
</comment>
<dbReference type="InterPro" id="IPR027469">
    <property type="entry name" value="Cation_efflux_TMD_sf"/>
</dbReference>